<name>A0AAW0PW69_9GOBI</name>
<sequence length="128" mass="13616">MCSSENLSDKTTATRALTIPLCLGKDAESVVLMRSGSNLRLCVTSPESESAVTGGTVAAGAKHSGKVIAPETDGRQRACAGWRQLDLSLISLHFHPGLSQLQLLAKESSMGVNEEQRDIVGPQKYDFS</sequence>
<comment type="caution">
    <text evidence="1">The sequence shown here is derived from an EMBL/GenBank/DDBJ whole genome shotgun (WGS) entry which is preliminary data.</text>
</comment>
<evidence type="ECO:0000313" key="2">
    <source>
        <dbReference type="Proteomes" id="UP001460270"/>
    </source>
</evidence>
<accession>A0AAW0PW69</accession>
<evidence type="ECO:0000313" key="1">
    <source>
        <dbReference type="EMBL" id="KAK7938979.1"/>
    </source>
</evidence>
<keyword evidence="2" id="KW-1185">Reference proteome</keyword>
<dbReference type="Proteomes" id="UP001460270">
    <property type="component" value="Unassembled WGS sequence"/>
</dbReference>
<dbReference type="AlphaFoldDB" id="A0AAW0PW69"/>
<dbReference type="EMBL" id="JBBPFD010000002">
    <property type="protein sequence ID" value="KAK7938979.1"/>
    <property type="molecule type" value="Genomic_DNA"/>
</dbReference>
<proteinExistence type="predicted"/>
<gene>
    <name evidence="1" type="ORF">WMY93_002305</name>
</gene>
<reference evidence="2" key="1">
    <citation type="submission" date="2024-04" db="EMBL/GenBank/DDBJ databases">
        <title>Salinicola lusitanus LLJ914,a marine bacterium isolated from the Okinawa Trough.</title>
        <authorList>
            <person name="Li J."/>
        </authorList>
    </citation>
    <scope>NUCLEOTIDE SEQUENCE [LARGE SCALE GENOMIC DNA]</scope>
</reference>
<organism evidence="1 2">
    <name type="scientific">Mugilogobius chulae</name>
    <name type="common">yellowstripe goby</name>
    <dbReference type="NCBI Taxonomy" id="88201"/>
    <lineage>
        <taxon>Eukaryota</taxon>
        <taxon>Metazoa</taxon>
        <taxon>Chordata</taxon>
        <taxon>Craniata</taxon>
        <taxon>Vertebrata</taxon>
        <taxon>Euteleostomi</taxon>
        <taxon>Actinopterygii</taxon>
        <taxon>Neopterygii</taxon>
        <taxon>Teleostei</taxon>
        <taxon>Neoteleostei</taxon>
        <taxon>Acanthomorphata</taxon>
        <taxon>Gobiaria</taxon>
        <taxon>Gobiiformes</taxon>
        <taxon>Gobioidei</taxon>
        <taxon>Gobiidae</taxon>
        <taxon>Gobionellinae</taxon>
        <taxon>Mugilogobius</taxon>
    </lineage>
</organism>
<protein>
    <submittedName>
        <fullName evidence="1">Uncharacterized protein</fullName>
    </submittedName>
</protein>